<reference evidence="1 3" key="2">
    <citation type="journal article" date="2014" name="BMC Genomics">
        <title>An improved genome release (version Mt4.0) for the model legume Medicago truncatula.</title>
        <authorList>
            <person name="Tang H."/>
            <person name="Krishnakumar V."/>
            <person name="Bidwell S."/>
            <person name="Rosen B."/>
            <person name="Chan A."/>
            <person name="Zhou S."/>
            <person name="Gentzbittel L."/>
            <person name="Childs K.L."/>
            <person name="Yandell M."/>
            <person name="Gundlach H."/>
            <person name="Mayer K.F."/>
            <person name="Schwartz D.C."/>
            <person name="Town C.D."/>
        </authorList>
    </citation>
    <scope>GENOME REANNOTATION</scope>
    <source>
        <strain evidence="1">A17</strain>
        <strain evidence="2 3">cv. Jemalong A17</strain>
    </source>
</reference>
<evidence type="ECO:0000313" key="1">
    <source>
        <dbReference type="EMBL" id="KEH18458.1"/>
    </source>
</evidence>
<evidence type="ECO:0000313" key="2">
    <source>
        <dbReference type="EnsemblPlants" id="KEH18458"/>
    </source>
</evidence>
<gene>
    <name evidence="1" type="ordered locus">MTR_8g019670</name>
</gene>
<dbReference type="Proteomes" id="UP000002051">
    <property type="component" value="Chromosome 8"/>
</dbReference>
<keyword evidence="3" id="KW-1185">Reference proteome</keyword>
<proteinExistence type="predicted"/>
<evidence type="ECO:0000313" key="3">
    <source>
        <dbReference type="Proteomes" id="UP000002051"/>
    </source>
</evidence>
<protein>
    <submittedName>
        <fullName evidence="1">Transmembrane protein, putative</fullName>
    </submittedName>
</protein>
<reference evidence="1 3" key="1">
    <citation type="journal article" date="2011" name="Nature">
        <title>The Medicago genome provides insight into the evolution of rhizobial symbioses.</title>
        <authorList>
            <person name="Young N.D."/>
            <person name="Debelle F."/>
            <person name="Oldroyd G.E."/>
            <person name="Geurts R."/>
            <person name="Cannon S.B."/>
            <person name="Udvardi M.K."/>
            <person name="Benedito V.A."/>
            <person name="Mayer K.F."/>
            <person name="Gouzy J."/>
            <person name="Schoof H."/>
            <person name="Van de Peer Y."/>
            <person name="Proost S."/>
            <person name="Cook D.R."/>
            <person name="Meyers B.C."/>
            <person name="Spannagl M."/>
            <person name="Cheung F."/>
            <person name="De Mita S."/>
            <person name="Krishnakumar V."/>
            <person name="Gundlach H."/>
            <person name="Zhou S."/>
            <person name="Mudge J."/>
            <person name="Bharti A.K."/>
            <person name="Murray J.D."/>
            <person name="Naoumkina M.A."/>
            <person name="Rosen B."/>
            <person name="Silverstein K.A."/>
            <person name="Tang H."/>
            <person name="Rombauts S."/>
            <person name="Zhao P.X."/>
            <person name="Zhou P."/>
            <person name="Barbe V."/>
            <person name="Bardou P."/>
            <person name="Bechner M."/>
            <person name="Bellec A."/>
            <person name="Berger A."/>
            <person name="Berges H."/>
            <person name="Bidwell S."/>
            <person name="Bisseling T."/>
            <person name="Choisne N."/>
            <person name="Couloux A."/>
            <person name="Denny R."/>
            <person name="Deshpande S."/>
            <person name="Dai X."/>
            <person name="Doyle J.J."/>
            <person name="Dudez A.M."/>
            <person name="Farmer A.D."/>
            <person name="Fouteau S."/>
            <person name="Franken C."/>
            <person name="Gibelin C."/>
            <person name="Gish J."/>
            <person name="Goldstein S."/>
            <person name="Gonzalez A.J."/>
            <person name="Green P.J."/>
            <person name="Hallab A."/>
            <person name="Hartog M."/>
            <person name="Hua A."/>
            <person name="Humphray S.J."/>
            <person name="Jeong D.H."/>
            <person name="Jing Y."/>
            <person name="Jocker A."/>
            <person name="Kenton S.M."/>
            <person name="Kim D.J."/>
            <person name="Klee K."/>
            <person name="Lai H."/>
            <person name="Lang C."/>
            <person name="Lin S."/>
            <person name="Macmil S.L."/>
            <person name="Magdelenat G."/>
            <person name="Matthews L."/>
            <person name="McCorrison J."/>
            <person name="Monaghan E.L."/>
            <person name="Mun J.H."/>
            <person name="Najar F.Z."/>
            <person name="Nicholson C."/>
            <person name="Noirot C."/>
            <person name="O'Bleness M."/>
            <person name="Paule C.R."/>
            <person name="Poulain J."/>
            <person name="Prion F."/>
            <person name="Qin B."/>
            <person name="Qu C."/>
            <person name="Retzel E.F."/>
            <person name="Riddle C."/>
            <person name="Sallet E."/>
            <person name="Samain S."/>
            <person name="Samson N."/>
            <person name="Sanders I."/>
            <person name="Saurat O."/>
            <person name="Scarpelli C."/>
            <person name="Schiex T."/>
            <person name="Segurens B."/>
            <person name="Severin A.J."/>
            <person name="Sherrier D.J."/>
            <person name="Shi R."/>
            <person name="Sims S."/>
            <person name="Singer S.R."/>
            <person name="Sinharoy S."/>
            <person name="Sterck L."/>
            <person name="Viollet A."/>
            <person name="Wang B.B."/>
            <person name="Wang K."/>
            <person name="Wang M."/>
            <person name="Wang X."/>
            <person name="Warfsmann J."/>
            <person name="Weissenbach J."/>
            <person name="White D.D."/>
            <person name="White J.D."/>
            <person name="Wiley G.B."/>
            <person name="Wincker P."/>
            <person name="Xing Y."/>
            <person name="Yang L."/>
            <person name="Yao Z."/>
            <person name="Ying F."/>
            <person name="Zhai J."/>
            <person name="Zhou L."/>
            <person name="Zuber A."/>
            <person name="Denarie J."/>
            <person name="Dixon R.A."/>
            <person name="May G.D."/>
            <person name="Schwartz D.C."/>
            <person name="Rogers J."/>
            <person name="Quetier F."/>
            <person name="Town C.D."/>
            <person name="Roe B.A."/>
        </authorList>
    </citation>
    <scope>NUCLEOTIDE SEQUENCE [LARGE SCALE GENOMIC DNA]</scope>
    <source>
        <strain evidence="1">A17</strain>
        <strain evidence="2 3">cv. Jemalong A17</strain>
    </source>
</reference>
<reference evidence="2" key="3">
    <citation type="submission" date="2015-04" db="UniProtKB">
        <authorList>
            <consortium name="EnsemblPlants"/>
        </authorList>
    </citation>
    <scope>IDENTIFICATION</scope>
    <source>
        <strain evidence="2">cv. Jemalong A17</strain>
    </source>
</reference>
<accession>A0A072TNQ9</accession>
<keyword evidence="1" id="KW-0472">Membrane</keyword>
<dbReference type="EMBL" id="CM001224">
    <property type="protein sequence ID" value="KEH18458.1"/>
    <property type="molecule type" value="Genomic_DNA"/>
</dbReference>
<name>A0A072TNQ9_MEDTR</name>
<sequence>MCHKVIDNRATPEVPHMCHNFIGEYLLLGSIVVYENDLTCVCFLINSPTHTFQYCLLWFSTLISALNITTFLGKNSNFNSSYDGLAPSIGRNPSWTFA</sequence>
<keyword evidence="1" id="KW-0812">Transmembrane</keyword>
<organism evidence="1 3">
    <name type="scientific">Medicago truncatula</name>
    <name type="common">Barrel medic</name>
    <name type="synonym">Medicago tribuloides</name>
    <dbReference type="NCBI Taxonomy" id="3880"/>
    <lineage>
        <taxon>Eukaryota</taxon>
        <taxon>Viridiplantae</taxon>
        <taxon>Streptophyta</taxon>
        <taxon>Embryophyta</taxon>
        <taxon>Tracheophyta</taxon>
        <taxon>Spermatophyta</taxon>
        <taxon>Magnoliopsida</taxon>
        <taxon>eudicotyledons</taxon>
        <taxon>Gunneridae</taxon>
        <taxon>Pentapetalae</taxon>
        <taxon>rosids</taxon>
        <taxon>fabids</taxon>
        <taxon>Fabales</taxon>
        <taxon>Fabaceae</taxon>
        <taxon>Papilionoideae</taxon>
        <taxon>50 kb inversion clade</taxon>
        <taxon>NPAAA clade</taxon>
        <taxon>Hologalegina</taxon>
        <taxon>IRL clade</taxon>
        <taxon>Trifolieae</taxon>
        <taxon>Medicago</taxon>
    </lineage>
</organism>
<dbReference type="AlphaFoldDB" id="A0A072TNQ9"/>
<dbReference type="EnsemblPlants" id="KEH18458">
    <property type="protein sequence ID" value="KEH18458"/>
    <property type="gene ID" value="MTR_8g019670"/>
</dbReference>
<dbReference type="HOGENOM" id="CLU_2336883_0_0_1"/>